<gene>
    <name evidence="1" type="ORF">G8D99_01600</name>
</gene>
<dbReference type="AlphaFoldDB" id="A0A6G8S145"/>
<evidence type="ECO:0000313" key="2">
    <source>
        <dbReference type="Proteomes" id="UP000501939"/>
    </source>
</evidence>
<protein>
    <submittedName>
        <fullName evidence="1">Uncharacterized protein</fullName>
    </submittedName>
</protein>
<accession>A0A6G8S145</accession>
<sequence length="149" mass="17551">MNRKILKNILLGAWFIFLFYVLFIPNKVHREGMVDQEQLSNKIFGEYDSYNFKIVFTKEITLSSTAKVKKVDLSQNTMANKIDLLKDSGWSYGNGAKDDQVILCNGKKNMMMIVFPRKINYKDGRKRELDDLKYWIINYVYAYKGVEYC</sequence>
<keyword evidence="2" id="KW-1185">Reference proteome</keyword>
<evidence type="ECO:0000313" key="1">
    <source>
        <dbReference type="EMBL" id="QIO07851.1"/>
    </source>
</evidence>
<organism evidence="1 2">
    <name type="scientific">Acinetobacter lanii</name>
    <dbReference type="NCBI Taxonomy" id="2715163"/>
    <lineage>
        <taxon>Bacteria</taxon>
        <taxon>Pseudomonadati</taxon>
        <taxon>Pseudomonadota</taxon>
        <taxon>Gammaproteobacteria</taxon>
        <taxon>Moraxellales</taxon>
        <taxon>Moraxellaceae</taxon>
        <taxon>Acinetobacter</taxon>
    </lineage>
</organism>
<dbReference type="RefSeq" id="WP_166322015.1">
    <property type="nucleotide sequence ID" value="NZ_CP049916.1"/>
</dbReference>
<dbReference type="KEGG" id="alj:G8D99_01600"/>
<dbReference type="EMBL" id="CP049916">
    <property type="protein sequence ID" value="QIO07851.1"/>
    <property type="molecule type" value="Genomic_DNA"/>
</dbReference>
<name>A0A6G8S145_9GAMM</name>
<reference evidence="1 2" key="1">
    <citation type="submission" date="2020-03" db="EMBL/GenBank/DDBJ databases">
        <authorList>
            <person name="Zhu W."/>
        </authorList>
    </citation>
    <scope>NUCLEOTIDE SEQUENCE [LARGE SCALE GENOMIC DNA]</scope>
    <source>
        <strain evidence="1 2">185</strain>
    </source>
</reference>
<proteinExistence type="predicted"/>
<dbReference type="Proteomes" id="UP000501939">
    <property type="component" value="Chromosome"/>
</dbReference>